<keyword evidence="3" id="KW-0812">Transmembrane</keyword>
<name>A0A1Y5F2S6_9BACT</name>
<dbReference type="Proteomes" id="UP000196531">
    <property type="component" value="Unassembled WGS sequence"/>
</dbReference>
<evidence type="ECO:0000313" key="8">
    <source>
        <dbReference type="EMBL" id="OUR93736.1"/>
    </source>
</evidence>
<dbReference type="AlphaFoldDB" id="A0A1Y5F2S6"/>
<evidence type="ECO:0000256" key="4">
    <source>
        <dbReference type="ARBA" id="ARBA00022989"/>
    </source>
</evidence>
<dbReference type="PANTHER" id="PTHR42911">
    <property type="entry name" value="MODULATOR OF FTSH PROTEASE HFLC"/>
    <property type="match status" value="1"/>
</dbReference>
<proteinExistence type="inferred from homology"/>
<gene>
    <name evidence="8" type="ORF">A9Q84_19940</name>
</gene>
<accession>A0A1Y5F2S6</accession>
<dbReference type="CDD" id="cd03405">
    <property type="entry name" value="SPFH_HflC"/>
    <property type="match status" value="1"/>
</dbReference>
<feature type="domain" description="Band 7" evidence="7">
    <location>
        <begin position="21"/>
        <end position="223"/>
    </location>
</feature>
<dbReference type="PIRSF" id="PIRSF005651">
    <property type="entry name" value="HflC"/>
    <property type="match status" value="1"/>
</dbReference>
<evidence type="ECO:0000256" key="2">
    <source>
        <dbReference type="ARBA" id="ARBA00007862"/>
    </source>
</evidence>
<sequence>MRNKLVPIIVVIGLMVILGKSSSYIVTEGLQAIITEFGKPVGKPITEAGLHFKKPFVQEVRYVDKRILSWDGNPNQIPTKDKKFIKVDTTARYRVVNALKFIQTVRNTSGARARLDTILDSATRNVISAHNLVEAVRNSNAIIIKLEQEKTETEKRRASGKNYVEEGVTGEIENVDTGREKLSQLIVEKASPELLAFGIELIDVQLRRISYEQSVERKVYERMISERQRIAQKIRSIGSGEKAKIEGRLLKDLRKIESIAYRKAQKFRGEGEAKAASIYAKALNKGPRFYEFIKSMEVYKSSLGGKTNFIISSDSEFLRHLKGK</sequence>
<dbReference type="EMBL" id="MAAO01000015">
    <property type="protein sequence ID" value="OUR93736.1"/>
    <property type="molecule type" value="Genomic_DNA"/>
</dbReference>
<dbReference type="GO" id="GO:0016020">
    <property type="term" value="C:membrane"/>
    <property type="evidence" value="ECO:0007669"/>
    <property type="project" value="UniProtKB-SubCell"/>
</dbReference>
<reference evidence="9" key="1">
    <citation type="journal article" date="2017" name="Proc. Natl. Acad. Sci. U.S.A.">
        <title>Simulation of Deepwater Horizon oil plume reveals substrate specialization within a complex community of hydrocarbon-degraders.</title>
        <authorList>
            <person name="Hu P."/>
            <person name="Dubinsky E.A."/>
            <person name="Probst A.J."/>
            <person name="Wang J."/>
            <person name="Sieber C.M.K."/>
            <person name="Tom L.M."/>
            <person name="Gardinali P."/>
            <person name="Banfield J.F."/>
            <person name="Atlas R.M."/>
            <person name="Andersen G.L."/>
        </authorList>
    </citation>
    <scope>NUCLEOTIDE SEQUENCE [LARGE SCALE GENOMIC DNA]</scope>
</reference>
<comment type="similarity">
    <text evidence="2 6">Belongs to the band 7/mec-2 family. HflC subfamily.</text>
</comment>
<evidence type="ECO:0000256" key="1">
    <source>
        <dbReference type="ARBA" id="ARBA00004167"/>
    </source>
</evidence>
<evidence type="ECO:0000259" key="7">
    <source>
        <dbReference type="SMART" id="SM00244"/>
    </source>
</evidence>
<comment type="subcellular location">
    <subcellularLocation>
        <location evidence="1">Membrane</location>
        <topology evidence="1">Single-pass membrane protein</topology>
    </subcellularLocation>
</comment>
<keyword evidence="4" id="KW-1133">Transmembrane helix</keyword>
<comment type="function">
    <text evidence="6">HflC and HflK could regulate a protease.</text>
</comment>
<dbReference type="Pfam" id="PF01145">
    <property type="entry name" value="Band_7"/>
    <property type="match status" value="1"/>
</dbReference>
<keyword evidence="5" id="KW-0472">Membrane</keyword>
<comment type="caution">
    <text evidence="8">The sequence shown here is derived from an EMBL/GenBank/DDBJ whole genome shotgun (WGS) entry which is preliminary data.</text>
</comment>
<evidence type="ECO:0000256" key="6">
    <source>
        <dbReference type="PIRNR" id="PIRNR005651"/>
    </source>
</evidence>
<protein>
    <recommendedName>
        <fullName evidence="6">Protein HflC</fullName>
    </recommendedName>
</protein>
<dbReference type="PANTHER" id="PTHR42911:SF1">
    <property type="entry name" value="MODULATOR OF FTSH PROTEASE HFLC"/>
    <property type="match status" value="1"/>
</dbReference>
<organism evidence="8 9">
    <name type="scientific">Halobacteriovorax marinus</name>
    <dbReference type="NCBI Taxonomy" id="97084"/>
    <lineage>
        <taxon>Bacteria</taxon>
        <taxon>Pseudomonadati</taxon>
        <taxon>Bdellovibrionota</taxon>
        <taxon>Bacteriovoracia</taxon>
        <taxon>Bacteriovoracales</taxon>
        <taxon>Halobacteriovoraceae</taxon>
        <taxon>Halobacteriovorax</taxon>
    </lineage>
</organism>
<dbReference type="SUPFAM" id="SSF117892">
    <property type="entry name" value="Band 7/SPFH domain"/>
    <property type="match status" value="2"/>
</dbReference>
<evidence type="ECO:0000256" key="3">
    <source>
        <dbReference type="ARBA" id="ARBA00022692"/>
    </source>
</evidence>
<dbReference type="SMART" id="SM00244">
    <property type="entry name" value="PHB"/>
    <property type="match status" value="1"/>
</dbReference>
<dbReference type="InterPro" id="IPR001107">
    <property type="entry name" value="Band_7"/>
</dbReference>
<dbReference type="InterPro" id="IPR010200">
    <property type="entry name" value="HflC"/>
</dbReference>
<dbReference type="InterPro" id="IPR036013">
    <property type="entry name" value="Band_7/SPFH_dom_sf"/>
</dbReference>
<dbReference type="Gene3D" id="3.30.479.30">
    <property type="entry name" value="Band 7 domain"/>
    <property type="match status" value="1"/>
</dbReference>
<evidence type="ECO:0000313" key="9">
    <source>
        <dbReference type="Proteomes" id="UP000196531"/>
    </source>
</evidence>
<dbReference type="NCBIfam" id="TIGR01932">
    <property type="entry name" value="hflC"/>
    <property type="match status" value="1"/>
</dbReference>
<evidence type="ECO:0000256" key="5">
    <source>
        <dbReference type="ARBA" id="ARBA00023136"/>
    </source>
</evidence>